<dbReference type="STRING" id="52689.AKG39_13365"/>
<dbReference type="PANTHER" id="PTHR32089">
    <property type="entry name" value="METHYL-ACCEPTING CHEMOTAXIS PROTEIN MCPB"/>
    <property type="match status" value="1"/>
</dbReference>
<feature type="domain" description="Methyl-accepting transducer" evidence="5">
    <location>
        <begin position="52"/>
        <end position="288"/>
    </location>
</feature>
<evidence type="ECO:0000313" key="6">
    <source>
        <dbReference type="EMBL" id="KNZ41312.1"/>
    </source>
</evidence>
<reference evidence="7" key="1">
    <citation type="submission" date="2015-07" db="EMBL/GenBank/DDBJ databases">
        <title>Draft genome sequence of Acetobacterium bakii DSM 8293, a potential psychrophilic chemical producer through syngas fermentation.</title>
        <authorList>
            <person name="Song Y."/>
            <person name="Hwang S."/>
            <person name="Cho B.-K."/>
        </authorList>
    </citation>
    <scope>NUCLEOTIDE SEQUENCE [LARGE SCALE GENOMIC DNA]</scope>
    <source>
        <strain evidence="7">DSM 8239</strain>
    </source>
</reference>
<name>A0A0L6TZ06_9FIRM</name>
<dbReference type="InterPro" id="IPR005770">
    <property type="entry name" value="PhnD"/>
</dbReference>
<comment type="similarity">
    <text evidence="1">Belongs to the phosphate/phosphite/phosphonate binding protein family.</text>
</comment>
<dbReference type="Pfam" id="PF12974">
    <property type="entry name" value="Phosphonate-bd"/>
    <property type="match status" value="1"/>
</dbReference>
<gene>
    <name evidence="6" type="ORF">AKG39_13365</name>
</gene>
<dbReference type="GO" id="GO:0007165">
    <property type="term" value="P:signal transduction"/>
    <property type="evidence" value="ECO:0007669"/>
    <property type="project" value="UniProtKB-KW"/>
</dbReference>
<dbReference type="InterPro" id="IPR004089">
    <property type="entry name" value="MCPsignal_dom"/>
</dbReference>
<evidence type="ECO:0000256" key="4">
    <source>
        <dbReference type="PROSITE-ProRule" id="PRU00284"/>
    </source>
</evidence>
<evidence type="ECO:0000259" key="5">
    <source>
        <dbReference type="PROSITE" id="PS50111"/>
    </source>
</evidence>
<dbReference type="PANTHER" id="PTHR32089:SF112">
    <property type="entry name" value="LYSOZYME-LIKE PROTEIN-RELATED"/>
    <property type="match status" value="1"/>
</dbReference>
<dbReference type="PROSITE" id="PS50111">
    <property type="entry name" value="CHEMOTAXIS_TRANSDUC_2"/>
    <property type="match status" value="1"/>
</dbReference>
<evidence type="ECO:0000256" key="2">
    <source>
        <dbReference type="ARBA" id="ARBA00022729"/>
    </source>
</evidence>
<dbReference type="EMBL" id="LGYO01000033">
    <property type="protein sequence ID" value="KNZ41312.1"/>
    <property type="molecule type" value="Genomic_DNA"/>
</dbReference>
<dbReference type="Pfam" id="PF00015">
    <property type="entry name" value="MCPsignal"/>
    <property type="match status" value="1"/>
</dbReference>
<dbReference type="Proteomes" id="UP000036873">
    <property type="component" value="Unassembled WGS sequence"/>
</dbReference>
<dbReference type="Gene3D" id="3.40.190.10">
    <property type="entry name" value="Periplasmic binding protein-like II"/>
    <property type="match status" value="2"/>
</dbReference>
<organism evidence="6 7">
    <name type="scientific">Acetobacterium bakii</name>
    <dbReference type="NCBI Taxonomy" id="52689"/>
    <lineage>
        <taxon>Bacteria</taxon>
        <taxon>Bacillati</taxon>
        <taxon>Bacillota</taxon>
        <taxon>Clostridia</taxon>
        <taxon>Eubacteriales</taxon>
        <taxon>Eubacteriaceae</taxon>
        <taxon>Acetobacterium</taxon>
    </lineage>
</organism>
<evidence type="ECO:0000313" key="7">
    <source>
        <dbReference type="Proteomes" id="UP000036873"/>
    </source>
</evidence>
<dbReference type="AlphaFoldDB" id="A0A0L6TZ06"/>
<dbReference type="GO" id="GO:0055085">
    <property type="term" value="P:transmembrane transport"/>
    <property type="evidence" value="ECO:0007669"/>
    <property type="project" value="InterPro"/>
</dbReference>
<comment type="caution">
    <text evidence="6">The sequence shown here is derived from an EMBL/GenBank/DDBJ whole genome shotgun (WGS) entry which is preliminary data.</text>
</comment>
<sequence>MDSILNLLLSLSETEKASIPTDNANDDADSMNSELFALLETMDFDIKRLSWHSEENVKVFSRIVTQADEVASFSQQNAASTEEISAEINEFTQVSDKLKTTIVRIEESSTQSIDMLNENRNTIGGISTLLLDLIDGVNQASGTNAELDQSSQQISTYVDYIKEISRQTNLLALNASIEAARAGSAGKGFSVIAEEIRRLSQNTDKFVTQIEAIVDQIVDQVQQSNQAIDSCVVKTNDIEGAAKKSGDVILEIQDILVHLNDSITEIKEIATFQVTASHEIQSAISNVADAVESTHHVTNETINTLVTQKDKNMELLNYCTKLSEMATSVQKLTAQHKSKDEVIFGVNPFTSPENIKTMYVPILNAVFKSIGCKVRTMIVKDYDALSNGMKDGIIDVAWFSPFAYVTAHNKIGIEPLVSPKVNGKVSYNGCIITRQDSGIHSLDDLKGRSFAYVDEGSASGYLYSRHLIKSEGMNPDKLFSRNAFMGSHDAVIKAVLSREYDAGATYNEAMEDAAKNGINMDNFRIIAKTPDIPKDAIAINPSLSQEFSDTLKNAFIDYVKTKNINSPVDGFVESNDAKYDVIREVM</sequence>
<keyword evidence="2" id="KW-0732">Signal</keyword>
<dbReference type="SUPFAM" id="SSF53850">
    <property type="entry name" value="Periplasmic binding protein-like II"/>
    <property type="match status" value="1"/>
</dbReference>
<keyword evidence="7" id="KW-1185">Reference proteome</keyword>
<protein>
    <recommendedName>
        <fullName evidence="5">Methyl-accepting transducer domain-containing protein</fullName>
    </recommendedName>
</protein>
<dbReference type="SUPFAM" id="SSF58104">
    <property type="entry name" value="Methyl-accepting chemotaxis protein (MCP) signaling domain"/>
    <property type="match status" value="1"/>
</dbReference>
<accession>A0A0L6TZ06</accession>
<dbReference type="GO" id="GO:0043190">
    <property type="term" value="C:ATP-binding cassette (ABC) transporter complex"/>
    <property type="evidence" value="ECO:0007669"/>
    <property type="project" value="InterPro"/>
</dbReference>
<evidence type="ECO:0000256" key="1">
    <source>
        <dbReference type="ARBA" id="ARBA00007162"/>
    </source>
</evidence>
<dbReference type="Gene3D" id="1.10.287.950">
    <property type="entry name" value="Methyl-accepting chemotaxis protein"/>
    <property type="match status" value="1"/>
</dbReference>
<proteinExistence type="inferred from homology"/>
<dbReference type="NCBIfam" id="TIGR01098">
    <property type="entry name" value="3A0109s03R"/>
    <property type="match status" value="1"/>
</dbReference>
<evidence type="ECO:0000256" key="3">
    <source>
        <dbReference type="ARBA" id="ARBA00023224"/>
    </source>
</evidence>
<dbReference type="CDD" id="cd01071">
    <property type="entry name" value="PBP2_PhnD_like"/>
    <property type="match status" value="1"/>
</dbReference>
<dbReference type="SMART" id="SM00283">
    <property type="entry name" value="MA"/>
    <property type="match status" value="1"/>
</dbReference>
<keyword evidence="3 4" id="KW-0807">Transducer</keyword>